<accession>A0ABW3WY88</accession>
<protein>
    <submittedName>
        <fullName evidence="4">GNAT family acetyltransferase</fullName>
        <ecNumber evidence="4">2.3.1.-</ecNumber>
    </submittedName>
</protein>
<organism evidence="4 5">
    <name type="scientific">Methylobacterium marchantiae</name>
    <dbReference type="NCBI Taxonomy" id="600331"/>
    <lineage>
        <taxon>Bacteria</taxon>
        <taxon>Pseudomonadati</taxon>
        <taxon>Pseudomonadota</taxon>
        <taxon>Alphaproteobacteria</taxon>
        <taxon>Hyphomicrobiales</taxon>
        <taxon>Methylobacteriaceae</taxon>
        <taxon>Methylobacterium</taxon>
    </lineage>
</organism>
<dbReference type="EC" id="2.3.1.-" evidence="4"/>
<dbReference type="EMBL" id="JBHTND010000008">
    <property type="protein sequence ID" value="MFD1301540.1"/>
    <property type="molecule type" value="Genomic_DNA"/>
</dbReference>
<dbReference type="InterPro" id="IPR000182">
    <property type="entry name" value="GNAT_dom"/>
</dbReference>
<comment type="caution">
    <text evidence="4">The sequence shown here is derived from an EMBL/GenBank/DDBJ whole genome shotgun (WGS) entry which is preliminary data.</text>
</comment>
<dbReference type="GO" id="GO:0016746">
    <property type="term" value="F:acyltransferase activity"/>
    <property type="evidence" value="ECO:0007669"/>
    <property type="project" value="UniProtKB-KW"/>
</dbReference>
<evidence type="ECO:0000313" key="5">
    <source>
        <dbReference type="Proteomes" id="UP001597176"/>
    </source>
</evidence>
<gene>
    <name evidence="4" type="ORF">ACFQ4G_08075</name>
</gene>
<sequence length="144" mass="16354">MSIETVNRALRDDDIGQVVALWHAAGVSRPWNDPARDIAFARRDPHSTVLVADRDGLIVATAMVGEDGHRGWVYYVAVDPRLRNLGLGRGIMDAAERWLIDRGVWKMQLLVREENDAVRHFYEHLGYRDTRTICFQKVIGDAAE</sequence>
<evidence type="ECO:0000313" key="4">
    <source>
        <dbReference type="EMBL" id="MFD1301540.1"/>
    </source>
</evidence>
<dbReference type="PANTHER" id="PTHR43877:SF2">
    <property type="entry name" value="AMINOALKYLPHOSPHONATE N-ACETYLTRANSFERASE-RELATED"/>
    <property type="match status" value="1"/>
</dbReference>
<reference evidence="5" key="1">
    <citation type="journal article" date="2019" name="Int. J. Syst. Evol. Microbiol.">
        <title>The Global Catalogue of Microorganisms (GCM) 10K type strain sequencing project: providing services to taxonomists for standard genome sequencing and annotation.</title>
        <authorList>
            <consortium name="The Broad Institute Genomics Platform"/>
            <consortium name="The Broad Institute Genome Sequencing Center for Infectious Disease"/>
            <person name="Wu L."/>
            <person name="Ma J."/>
        </authorList>
    </citation>
    <scope>NUCLEOTIDE SEQUENCE [LARGE SCALE GENOMIC DNA]</scope>
    <source>
        <strain evidence="5">CCUG 56108</strain>
    </source>
</reference>
<dbReference type="Gene3D" id="3.40.630.30">
    <property type="match status" value="1"/>
</dbReference>
<keyword evidence="5" id="KW-1185">Reference proteome</keyword>
<dbReference type="RefSeq" id="WP_238205426.1">
    <property type="nucleotide sequence ID" value="NZ_JBHTND010000008.1"/>
</dbReference>
<evidence type="ECO:0000259" key="3">
    <source>
        <dbReference type="PROSITE" id="PS51186"/>
    </source>
</evidence>
<feature type="domain" description="N-acetyltransferase" evidence="3">
    <location>
        <begin position="5"/>
        <end position="144"/>
    </location>
</feature>
<keyword evidence="2 4" id="KW-0012">Acyltransferase</keyword>
<dbReference type="InterPro" id="IPR050832">
    <property type="entry name" value="Bact_Acetyltransf"/>
</dbReference>
<dbReference type="SUPFAM" id="SSF55729">
    <property type="entry name" value="Acyl-CoA N-acyltransferases (Nat)"/>
    <property type="match status" value="1"/>
</dbReference>
<evidence type="ECO:0000256" key="2">
    <source>
        <dbReference type="ARBA" id="ARBA00023315"/>
    </source>
</evidence>
<dbReference type="PROSITE" id="PS51186">
    <property type="entry name" value="GNAT"/>
    <property type="match status" value="1"/>
</dbReference>
<dbReference type="InterPro" id="IPR016181">
    <property type="entry name" value="Acyl_CoA_acyltransferase"/>
</dbReference>
<dbReference type="NCBIfam" id="NF002959">
    <property type="entry name" value="PRK03624.1"/>
    <property type="match status" value="1"/>
</dbReference>
<keyword evidence="1 4" id="KW-0808">Transferase</keyword>
<dbReference type="PANTHER" id="PTHR43877">
    <property type="entry name" value="AMINOALKYLPHOSPHONATE N-ACETYLTRANSFERASE-RELATED-RELATED"/>
    <property type="match status" value="1"/>
</dbReference>
<dbReference type="Pfam" id="PF00583">
    <property type="entry name" value="Acetyltransf_1"/>
    <property type="match status" value="1"/>
</dbReference>
<evidence type="ECO:0000256" key="1">
    <source>
        <dbReference type="ARBA" id="ARBA00022679"/>
    </source>
</evidence>
<dbReference type="Proteomes" id="UP001597176">
    <property type="component" value="Unassembled WGS sequence"/>
</dbReference>
<name>A0ABW3WY88_9HYPH</name>
<proteinExistence type="predicted"/>
<dbReference type="CDD" id="cd04301">
    <property type="entry name" value="NAT_SF"/>
    <property type="match status" value="1"/>
</dbReference>